<dbReference type="KEGG" id="fla:SY85_03620"/>
<proteinExistence type="predicted"/>
<keyword evidence="3" id="KW-0456">Lyase</keyword>
<dbReference type="GO" id="GO:0016829">
    <property type="term" value="F:lyase activity"/>
    <property type="evidence" value="ECO:0007669"/>
    <property type="project" value="UniProtKB-KW"/>
</dbReference>
<sequence>MACAQPKVIGHDIEKEDLPIAFPGAEGYGKYTTGGRGGAVYVVTTLNDNGSGSLRDAVSKKEPRVIVFAVSGTIHLASPLSIKGNKTIAGQTAPGDGICIADHPVDLSGDNIIVRYLRFRMGDRYQNGGKVDGSGHDDAFSGTRRKNIIIDHCSMSWSTDELFSVYAGDSTTLQWNLMAEPLNYSYHFEKGDADFENHGYGAIWGGLHLSAHHNLFAHCTSRTPRFNGIRHTPEENVDFRNNVIYNWGHNNTYAGEGGNYNIVNNYYKYGPDTRKAVQNRILNPFKNETIPFGKFYVDGNYVDGSPDVTQNNWKGVAMDKGTEADALAAKQSQAFQSVVIPIQTATIAYEQVLQQVGASFKRDTLDQRIIKEVKTRTGRIIDVQGGYPHGTPYEQTASAWPMLKSLPALKDTDSDGMPDEWEIKNGLNPNNAADSAGYSLHKQYTNIEVYINSLTGLL</sequence>
<evidence type="ECO:0000313" key="4">
    <source>
        <dbReference type="Proteomes" id="UP000077177"/>
    </source>
</evidence>
<evidence type="ECO:0000256" key="2">
    <source>
        <dbReference type="ARBA" id="ARBA00023180"/>
    </source>
</evidence>
<evidence type="ECO:0000313" key="3">
    <source>
        <dbReference type="EMBL" id="ANE53298.1"/>
    </source>
</evidence>
<dbReference type="InterPro" id="IPR012334">
    <property type="entry name" value="Pectin_lyas_fold"/>
</dbReference>
<keyword evidence="4" id="KW-1185">Reference proteome</keyword>
<dbReference type="Proteomes" id="UP000077177">
    <property type="component" value="Chromosome"/>
</dbReference>
<dbReference type="PANTHER" id="PTHR42970">
    <property type="entry name" value="PECTATE LYASE C-RELATED"/>
    <property type="match status" value="1"/>
</dbReference>
<reference evidence="3 4" key="2">
    <citation type="journal article" date="2016" name="Int. J. Syst. Evol. Microbiol.">
        <title>Flavisolibacter tropicus sp. nov., isolated from tropical soil.</title>
        <authorList>
            <person name="Lee J.J."/>
            <person name="Kang M.S."/>
            <person name="Kim G.S."/>
            <person name="Lee C.S."/>
            <person name="Lim S."/>
            <person name="Lee J."/>
            <person name="Roh S.H."/>
            <person name="Kang H."/>
            <person name="Ha J.M."/>
            <person name="Bae S."/>
            <person name="Jung H.Y."/>
            <person name="Kim M.K."/>
        </authorList>
    </citation>
    <scope>NUCLEOTIDE SEQUENCE [LARGE SCALE GENOMIC DNA]</scope>
    <source>
        <strain evidence="3 4">LCS9</strain>
    </source>
</reference>
<dbReference type="PANTHER" id="PTHR42970:SF1">
    <property type="entry name" value="PECTATE LYASE C-RELATED"/>
    <property type="match status" value="1"/>
</dbReference>
<dbReference type="InterPro" id="IPR011050">
    <property type="entry name" value="Pectin_lyase_fold/virulence"/>
</dbReference>
<organism evidence="3 4">
    <name type="scientific">Flavisolibacter tropicus</name>
    <dbReference type="NCBI Taxonomy" id="1492898"/>
    <lineage>
        <taxon>Bacteria</taxon>
        <taxon>Pseudomonadati</taxon>
        <taxon>Bacteroidota</taxon>
        <taxon>Chitinophagia</taxon>
        <taxon>Chitinophagales</taxon>
        <taxon>Chitinophagaceae</taxon>
        <taxon>Flavisolibacter</taxon>
    </lineage>
</organism>
<reference evidence="4" key="1">
    <citation type="submission" date="2015-01" db="EMBL/GenBank/DDBJ databases">
        <title>Flavisolibacter sp./LCS9/ whole genome sequencing.</title>
        <authorList>
            <person name="Kim M.K."/>
            <person name="Srinivasan S."/>
            <person name="Lee J.-J."/>
        </authorList>
    </citation>
    <scope>NUCLEOTIDE SEQUENCE [LARGE SCALE GENOMIC DNA]</scope>
    <source>
        <strain evidence="4">LCS9</strain>
    </source>
</reference>
<name>A0A172U2B3_9BACT</name>
<gene>
    <name evidence="3" type="ORF">SY85_03620</name>
</gene>
<dbReference type="AlphaFoldDB" id="A0A172U2B3"/>
<keyword evidence="1" id="KW-0479">Metal-binding</keyword>
<accession>A0A172U2B3</accession>
<dbReference type="PATRIC" id="fig|1492898.3.peg.788"/>
<evidence type="ECO:0000256" key="1">
    <source>
        <dbReference type="ARBA" id="ARBA00022723"/>
    </source>
</evidence>
<dbReference type="InterPro" id="IPR052063">
    <property type="entry name" value="Polysaccharide_Lyase_1"/>
</dbReference>
<dbReference type="EMBL" id="CP011390">
    <property type="protein sequence ID" value="ANE53298.1"/>
    <property type="molecule type" value="Genomic_DNA"/>
</dbReference>
<dbReference type="STRING" id="1492898.SY85_03620"/>
<protein>
    <submittedName>
        <fullName evidence="3">Pectate lyase</fullName>
    </submittedName>
</protein>
<dbReference type="SUPFAM" id="SSF51126">
    <property type="entry name" value="Pectin lyase-like"/>
    <property type="match status" value="1"/>
</dbReference>
<dbReference type="GO" id="GO:0046872">
    <property type="term" value="F:metal ion binding"/>
    <property type="evidence" value="ECO:0007669"/>
    <property type="project" value="UniProtKB-KW"/>
</dbReference>
<dbReference type="Gene3D" id="2.160.20.10">
    <property type="entry name" value="Single-stranded right-handed beta-helix, Pectin lyase-like"/>
    <property type="match status" value="1"/>
</dbReference>
<keyword evidence="2" id="KW-0325">Glycoprotein</keyword>